<comment type="caution">
    <text evidence="1">The sequence shown here is derived from an EMBL/GenBank/DDBJ whole genome shotgun (WGS) entry which is preliminary data.</text>
</comment>
<protein>
    <submittedName>
        <fullName evidence="1">Uncharacterized protein</fullName>
    </submittedName>
</protein>
<evidence type="ECO:0000313" key="2">
    <source>
        <dbReference type="Proteomes" id="UP000244081"/>
    </source>
</evidence>
<name>A0A2T5VCE5_9HYPH</name>
<accession>A0A2T5VCE5</accession>
<sequence>MARRFWRKLAMLAKLETTYGTDATPTAAMQISNVQFDPMQGEEVSRDLLLPYLGHQGVVLAGIYAQLQFDVEIAGSGAAGTAPGFGPLLRSCGLAETITTDTSVAYDPVSSGQESSSLYFNMDGVRHVILGARGNVQLNFAPKQIPHFRFNMMGLLGTITDAALPAADLSAFVTPLVVNKVNTTLSLHGTAQVGESLAIDLGNQVEARFLIGDESIEIPDRKATGTAVVEAKTLATNDWFAIATARTRGALALAHGTVGGNIVQVAAPAVEIGRPSTGQTQGITNYSLPLMLCPDTGDDELALTFL</sequence>
<dbReference type="EMBL" id="QAYG01000002">
    <property type="protein sequence ID" value="PTW61430.1"/>
    <property type="molecule type" value="Genomic_DNA"/>
</dbReference>
<dbReference type="InterPro" id="IPR044000">
    <property type="entry name" value="Phage_tube_2"/>
</dbReference>
<organism evidence="1 2">
    <name type="scientific">Breoghania corrubedonensis</name>
    <dbReference type="NCBI Taxonomy" id="665038"/>
    <lineage>
        <taxon>Bacteria</taxon>
        <taxon>Pseudomonadati</taxon>
        <taxon>Pseudomonadota</taxon>
        <taxon>Alphaproteobacteria</taxon>
        <taxon>Hyphomicrobiales</taxon>
        <taxon>Stappiaceae</taxon>
        <taxon>Breoghania</taxon>
    </lineage>
</organism>
<proteinExistence type="predicted"/>
<reference evidence="1 2" key="1">
    <citation type="submission" date="2018-04" db="EMBL/GenBank/DDBJ databases">
        <title>Genomic Encyclopedia of Archaeal and Bacterial Type Strains, Phase II (KMG-II): from individual species to whole genera.</title>
        <authorList>
            <person name="Goeker M."/>
        </authorList>
    </citation>
    <scope>NUCLEOTIDE SEQUENCE [LARGE SCALE GENOMIC DNA]</scope>
    <source>
        <strain evidence="1 2">DSM 23382</strain>
    </source>
</reference>
<dbReference type="Proteomes" id="UP000244081">
    <property type="component" value="Unassembled WGS sequence"/>
</dbReference>
<dbReference type="RefSeq" id="WP_107989293.1">
    <property type="nucleotide sequence ID" value="NZ_QAYG01000002.1"/>
</dbReference>
<evidence type="ECO:0000313" key="1">
    <source>
        <dbReference type="EMBL" id="PTW61430.1"/>
    </source>
</evidence>
<keyword evidence="2" id="KW-1185">Reference proteome</keyword>
<dbReference type="AlphaFoldDB" id="A0A2T5VCE5"/>
<dbReference type="Pfam" id="PF18906">
    <property type="entry name" value="Phage_tube_2"/>
    <property type="match status" value="1"/>
</dbReference>
<gene>
    <name evidence="1" type="ORF">C8N35_102139</name>
</gene>
<dbReference type="OrthoDB" id="7325655at2"/>